<dbReference type="EMBL" id="GG678486">
    <property type="protein sequence ID" value="EER09278.1"/>
    <property type="molecule type" value="Genomic_DNA"/>
</dbReference>
<dbReference type="NCBIfam" id="TIGR00071">
    <property type="entry name" value="hisT_truA"/>
    <property type="match status" value="1"/>
</dbReference>
<keyword evidence="8" id="KW-1185">Reference proteome</keyword>
<comment type="similarity">
    <text evidence="1 4">Belongs to the tRNA pseudouridine synthase TruA family.</text>
</comment>
<accession>C5L1W2</accession>
<feature type="domain" description="Pseudouridine synthase I TruA alpha/beta" evidence="6">
    <location>
        <begin position="189"/>
        <end position="294"/>
    </location>
</feature>
<dbReference type="GO" id="GO:1990481">
    <property type="term" value="P:mRNA pseudouridine synthesis"/>
    <property type="evidence" value="ECO:0007669"/>
    <property type="project" value="TreeGrafter"/>
</dbReference>
<feature type="compositionally biased region" description="Low complexity" evidence="5">
    <location>
        <begin position="1"/>
        <end position="10"/>
    </location>
</feature>
<dbReference type="InParanoid" id="C5L1W2"/>
<dbReference type="Proteomes" id="UP000007800">
    <property type="component" value="Unassembled WGS sequence"/>
</dbReference>
<dbReference type="OMA" id="DCKFPEM"/>
<evidence type="ECO:0000256" key="2">
    <source>
        <dbReference type="ARBA" id="ARBA00022694"/>
    </source>
</evidence>
<organism evidence="8">
    <name type="scientific">Perkinsus marinus (strain ATCC 50983 / TXsc)</name>
    <dbReference type="NCBI Taxonomy" id="423536"/>
    <lineage>
        <taxon>Eukaryota</taxon>
        <taxon>Sar</taxon>
        <taxon>Alveolata</taxon>
        <taxon>Perkinsozoa</taxon>
        <taxon>Perkinsea</taxon>
        <taxon>Perkinsida</taxon>
        <taxon>Perkinsidae</taxon>
        <taxon>Perkinsus</taxon>
    </lineage>
</organism>
<dbReference type="FunCoup" id="C5L1W2">
    <property type="interactions" value="324"/>
</dbReference>
<dbReference type="GeneID" id="9065625"/>
<dbReference type="HAMAP" id="MF_00171">
    <property type="entry name" value="TruA"/>
    <property type="match status" value="1"/>
</dbReference>
<dbReference type="Pfam" id="PF01416">
    <property type="entry name" value="PseudoU_synth_1"/>
    <property type="match status" value="1"/>
</dbReference>
<dbReference type="InterPro" id="IPR020094">
    <property type="entry name" value="TruA/RsuA/RluB/E/F_N"/>
</dbReference>
<dbReference type="InterPro" id="IPR020097">
    <property type="entry name" value="PsdUridine_synth_TruA_a/b_dom"/>
</dbReference>
<comment type="catalytic activity">
    <reaction evidence="4">
        <text>uridine(38/39/40) in tRNA = pseudouridine(38/39/40) in tRNA</text>
        <dbReference type="Rhea" id="RHEA:22376"/>
        <dbReference type="Rhea" id="RHEA-COMP:10085"/>
        <dbReference type="Rhea" id="RHEA-COMP:10087"/>
        <dbReference type="ChEBI" id="CHEBI:65314"/>
        <dbReference type="ChEBI" id="CHEBI:65315"/>
        <dbReference type="EC" id="5.4.99.12"/>
    </reaction>
</comment>
<evidence type="ECO:0000313" key="8">
    <source>
        <dbReference type="Proteomes" id="UP000007800"/>
    </source>
</evidence>
<dbReference type="GO" id="GO:0031119">
    <property type="term" value="P:tRNA pseudouridine synthesis"/>
    <property type="evidence" value="ECO:0007669"/>
    <property type="project" value="TreeGrafter"/>
</dbReference>
<dbReference type="GO" id="GO:0005737">
    <property type="term" value="C:cytoplasm"/>
    <property type="evidence" value="ECO:0007669"/>
    <property type="project" value="TreeGrafter"/>
</dbReference>
<dbReference type="InterPro" id="IPR020103">
    <property type="entry name" value="PsdUridine_synth_cat_dom_sf"/>
</dbReference>
<dbReference type="InterPro" id="IPR020095">
    <property type="entry name" value="PsdUridine_synth_TruA_C"/>
</dbReference>
<keyword evidence="2 4" id="KW-0819">tRNA processing</keyword>
<keyword evidence="3 4" id="KW-0413">Isomerase</keyword>
<feature type="region of interest" description="Disordered" evidence="5">
    <location>
        <begin position="367"/>
        <end position="387"/>
    </location>
</feature>
<evidence type="ECO:0000259" key="6">
    <source>
        <dbReference type="Pfam" id="PF01416"/>
    </source>
</evidence>
<evidence type="ECO:0000256" key="3">
    <source>
        <dbReference type="ARBA" id="ARBA00023235"/>
    </source>
</evidence>
<dbReference type="EC" id="5.4.99.12" evidence="4"/>
<dbReference type="GO" id="GO:0003723">
    <property type="term" value="F:RNA binding"/>
    <property type="evidence" value="ECO:0007669"/>
    <property type="project" value="InterPro"/>
</dbReference>
<protein>
    <recommendedName>
        <fullName evidence="4">tRNA pseudouridine synthase</fullName>
        <ecNumber evidence="4">5.4.99.12</ecNumber>
    </recommendedName>
</protein>
<dbReference type="RefSeq" id="XP_002777462.1">
    <property type="nucleotide sequence ID" value="XM_002777416.1"/>
</dbReference>
<reference evidence="7 8" key="1">
    <citation type="submission" date="2008-07" db="EMBL/GenBank/DDBJ databases">
        <authorList>
            <person name="El-Sayed N."/>
            <person name="Caler E."/>
            <person name="Inman J."/>
            <person name="Amedeo P."/>
            <person name="Hass B."/>
            <person name="Wortman J."/>
        </authorList>
    </citation>
    <scope>NUCLEOTIDE SEQUENCE [LARGE SCALE GENOMIC DNA]</scope>
    <source>
        <strain evidence="8">ATCC 50983 / TXsc</strain>
    </source>
</reference>
<feature type="region of interest" description="Disordered" evidence="5">
    <location>
        <begin position="1"/>
        <end position="24"/>
    </location>
</feature>
<evidence type="ECO:0000313" key="7">
    <source>
        <dbReference type="EMBL" id="EER09278.1"/>
    </source>
</evidence>
<dbReference type="GO" id="GO:0005634">
    <property type="term" value="C:nucleus"/>
    <property type="evidence" value="ECO:0007669"/>
    <property type="project" value="TreeGrafter"/>
</dbReference>
<evidence type="ECO:0000256" key="4">
    <source>
        <dbReference type="RuleBase" id="RU003792"/>
    </source>
</evidence>
<proteinExistence type="inferred from homology"/>
<dbReference type="InterPro" id="IPR001406">
    <property type="entry name" value="PsdUridine_synth_TruA"/>
</dbReference>
<dbReference type="OrthoDB" id="25767at2759"/>
<evidence type="ECO:0000256" key="1">
    <source>
        <dbReference type="ARBA" id="ARBA00009375"/>
    </source>
</evidence>
<dbReference type="AlphaFoldDB" id="C5L1W2"/>
<sequence>MPVASSSSSSAEPKTKKRRKAPRGIDWSTAKTGRFVMKFAYVGTRQASFPSTTMALKVCVEAVLRYAGVAWQNQEAFGVNTVENELFKGLVKTCLIESRMSCDFSRCGRTDKGVHARGNYATLRLRLKPDGTEFPYIQMINRVLPDDIRVLRICSVPSDDFDARFSCKSRTYKYFFPSTGLDLEVMAEAAQRLVGQHDYRNFCRMDVEQTTNFERTIYSFEICNGDVISHAVITGSAFLWHQVRCMMEVLMLIGKGLEKPEVIDMLFDINKTPGKPSYDLADGAGLVLFDCKYDAEWFDQTVEDDEEAVAEFSRAAIAAQRDLAVLQCLAGPIAKTTEVQSRKYVPIMQRAKAPTLDERIAVAELRNSRKENSITTTDSVPSSDVNE</sequence>
<dbReference type="PANTHER" id="PTHR11142">
    <property type="entry name" value="PSEUDOURIDYLATE SYNTHASE"/>
    <property type="match status" value="1"/>
</dbReference>
<dbReference type="Gene3D" id="3.30.70.580">
    <property type="entry name" value="Pseudouridine synthase I, catalytic domain, N-terminal subdomain"/>
    <property type="match status" value="1"/>
</dbReference>
<dbReference type="SUPFAM" id="SSF55120">
    <property type="entry name" value="Pseudouridine synthase"/>
    <property type="match status" value="1"/>
</dbReference>
<gene>
    <name evidence="7" type="ORF">Pmar_PMAR024215</name>
</gene>
<evidence type="ECO:0000256" key="5">
    <source>
        <dbReference type="SAM" id="MobiDB-lite"/>
    </source>
</evidence>
<dbReference type="PANTHER" id="PTHR11142:SF5">
    <property type="entry name" value="TRNA PSEUDOURIDINE(38_39) SYNTHASE"/>
    <property type="match status" value="1"/>
</dbReference>
<feature type="compositionally biased region" description="Polar residues" evidence="5">
    <location>
        <begin position="373"/>
        <end position="387"/>
    </location>
</feature>
<dbReference type="GO" id="GO:0160147">
    <property type="term" value="F:tRNA pseudouridine(38-40) synthase activity"/>
    <property type="evidence" value="ECO:0007669"/>
    <property type="project" value="UniProtKB-EC"/>
</dbReference>
<name>C5L1W2_PERM5</name>
<dbReference type="Gene3D" id="3.30.70.660">
    <property type="entry name" value="Pseudouridine synthase I, catalytic domain, C-terminal subdomain"/>
    <property type="match status" value="1"/>
</dbReference>